<dbReference type="InterPro" id="IPR050932">
    <property type="entry name" value="TM2D1-3-like"/>
</dbReference>
<dbReference type="Proteomes" id="UP000237104">
    <property type="component" value="Unassembled WGS sequence"/>
</dbReference>
<proteinExistence type="predicted"/>
<evidence type="ECO:0000256" key="4">
    <source>
        <dbReference type="ARBA" id="ARBA00022989"/>
    </source>
</evidence>
<dbReference type="Pfam" id="PF05154">
    <property type="entry name" value="TM2"/>
    <property type="match status" value="1"/>
</dbReference>
<dbReference type="OrthoDB" id="2004788at2"/>
<dbReference type="GO" id="GO:0016020">
    <property type="term" value="C:membrane"/>
    <property type="evidence" value="ECO:0007669"/>
    <property type="project" value="UniProtKB-SubCell"/>
</dbReference>
<dbReference type="AlphaFoldDB" id="A0A2S3ZNP6"/>
<evidence type="ECO:0000259" key="8">
    <source>
        <dbReference type="Pfam" id="PF05154"/>
    </source>
</evidence>
<comment type="subcellular location">
    <subcellularLocation>
        <location evidence="1">Membrane</location>
        <topology evidence="1">Multi-pass membrane protein</topology>
    </subcellularLocation>
</comment>
<evidence type="ECO:0000256" key="5">
    <source>
        <dbReference type="ARBA" id="ARBA00023136"/>
    </source>
</evidence>
<keyword evidence="2 7" id="KW-0812">Transmembrane</keyword>
<feature type="domain" description="TM2" evidence="8">
    <location>
        <begin position="20"/>
        <end position="68"/>
    </location>
</feature>
<feature type="transmembrane region" description="Helical" evidence="7">
    <location>
        <begin position="50"/>
        <end position="72"/>
    </location>
</feature>
<keyword evidence="4 7" id="KW-1133">Transmembrane helix</keyword>
<sequence>MSTPTVTKDPIVMNAPVHPQRSFVATWLFAWLLGGFGADRFYLGKIGTGVLKLVTAGGLGIWSLIDLIIVLIGKTKDKQGQPLTGYDQKKVLAWIITGIFVVVGGIGGGVVAATTAASVAAFSQLGEELDDPAAAPAEDATAAKPTDMAAWADEKYGTFETISQSGSGDSVVALPADAVAALVRATHQGTSNFSVQVLDAQNQPTMSGMRLNTIGAYTGIVAYGLDGVEYEEPAAALKITADGPWTIDVGPISFATELPSAGSGDDVFFYNGDATNMALSYDGTSGFTVLEYNDVEYSNGAFSMGLLVNEAGPYTGTVPITAGPSVVTVGASGPWTIAQG</sequence>
<dbReference type="PANTHER" id="PTHR21016:SF7">
    <property type="entry name" value="TM2 DOMAIN-CONTAINING PROTEIN 3"/>
    <property type="match status" value="1"/>
</dbReference>
<keyword evidence="5 7" id="KW-0472">Membrane</keyword>
<dbReference type="PANTHER" id="PTHR21016">
    <property type="entry name" value="BETA-AMYLOID BINDING PROTEIN-RELATED"/>
    <property type="match status" value="1"/>
</dbReference>
<keyword evidence="6" id="KW-0325">Glycoprotein</keyword>
<protein>
    <submittedName>
        <fullName evidence="9">TM2 domain-containing protein</fullName>
    </submittedName>
</protein>
<keyword evidence="3" id="KW-0732">Signal</keyword>
<name>A0A2S3ZNP6_9MICO</name>
<evidence type="ECO:0000313" key="9">
    <source>
        <dbReference type="EMBL" id="POH70809.1"/>
    </source>
</evidence>
<reference evidence="9 10" key="1">
    <citation type="submission" date="2018-01" db="EMBL/GenBank/DDBJ databases">
        <title>Cryobacterium sp. nov., from glaciers in China.</title>
        <authorList>
            <person name="Liu Q."/>
            <person name="Xin Y.-H."/>
        </authorList>
    </citation>
    <scope>NUCLEOTIDE SEQUENCE [LARGE SCALE GENOMIC DNA]</scope>
    <source>
        <strain evidence="9 10">TMB1-8</strain>
    </source>
</reference>
<comment type="caution">
    <text evidence="9">The sequence shown here is derived from an EMBL/GenBank/DDBJ whole genome shotgun (WGS) entry which is preliminary data.</text>
</comment>
<evidence type="ECO:0000256" key="2">
    <source>
        <dbReference type="ARBA" id="ARBA00022692"/>
    </source>
</evidence>
<organism evidence="9 10">
    <name type="scientific">Cryobacterium zongtaii</name>
    <dbReference type="NCBI Taxonomy" id="1259217"/>
    <lineage>
        <taxon>Bacteria</taxon>
        <taxon>Bacillati</taxon>
        <taxon>Actinomycetota</taxon>
        <taxon>Actinomycetes</taxon>
        <taxon>Micrococcales</taxon>
        <taxon>Microbacteriaceae</taxon>
        <taxon>Cryobacterium</taxon>
    </lineage>
</organism>
<accession>A0A2S3ZNP6</accession>
<evidence type="ECO:0000313" key="10">
    <source>
        <dbReference type="Proteomes" id="UP000237104"/>
    </source>
</evidence>
<gene>
    <name evidence="9" type="ORF">C3B59_03830</name>
</gene>
<feature type="transmembrane region" description="Helical" evidence="7">
    <location>
        <begin position="20"/>
        <end position="38"/>
    </location>
</feature>
<evidence type="ECO:0000256" key="1">
    <source>
        <dbReference type="ARBA" id="ARBA00004141"/>
    </source>
</evidence>
<feature type="transmembrane region" description="Helical" evidence="7">
    <location>
        <begin position="92"/>
        <end position="113"/>
    </location>
</feature>
<dbReference type="EMBL" id="PPXF01000014">
    <property type="protein sequence ID" value="POH70809.1"/>
    <property type="molecule type" value="Genomic_DNA"/>
</dbReference>
<evidence type="ECO:0000256" key="6">
    <source>
        <dbReference type="ARBA" id="ARBA00023180"/>
    </source>
</evidence>
<evidence type="ECO:0000256" key="3">
    <source>
        <dbReference type="ARBA" id="ARBA00022729"/>
    </source>
</evidence>
<dbReference type="InterPro" id="IPR007829">
    <property type="entry name" value="TM2"/>
</dbReference>
<dbReference type="RefSeq" id="WP_103430095.1">
    <property type="nucleotide sequence ID" value="NZ_PPXF01000014.1"/>
</dbReference>
<evidence type="ECO:0000256" key="7">
    <source>
        <dbReference type="SAM" id="Phobius"/>
    </source>
</evidence>